<keyword evidence="2" id="KW-0812">Transmembrane</keyword>
<evidence type="ECO:0000313" key="4">
    <source>
        <dbReference type="Proteomes" id="UP000265515"/>
    </source>
</evidence>
<keyword evidence="2" id="KW-0472">Membrane</keyword>
<keyword evidence="4" id="KW-1185">Reference proteome</keyword>
<feature type="compositionally biased region" description="Acidic residues" evidence="1">
    <location>
        <begin position="249"/>
        <end position="262"/>
    </location>
</feature>
<feature type="transmembrane region" description="Helical" evidence="2">
    <location>
        <begin position="303"/>
        <end position="326"/>
    </location>
</feature>
<evidence type="ECO:0000313" key="3">
    <source>
        <dbReference type="EMBL" id="GBG87646.1"/>
    </source>
</evidence>
<protein>
    <recommendedName>
        <fullName evidence="5">Neurotransmitter-gated ion-channel ligand-binding domain-containing protein</fullName>
    </recommendedName>
</protein>
<evidence type="ECO:0000256" key="2">
    <source>
        <dbReference type="SAM" id="Phobius"/>
    </source>
</evidence>
<keyword evidence="2" id="KW-1133">Transmembrane helix</keyword>
<feature type="transmembrane region" description="Helical" evidence="2">
    <location>
        <begin position="149"/>
        <end position="171"/>
    </location>
</feature>
<reference evidence="3 4" key="1">
    <citation type="journal article" date="2018" name="Cell">
        <title>The Chara Genome: Secondary Complexity and Implications for Plant Terrestrialization.</title>
        <authorList>
            <person name="Nishiyama T."/>
            <person name="Sakayama H."/>
            <person name="Vries J.D."/>
            <person name="Buschmann H."/>
            <person name="Saint-Marcoux D."/>
            <person name="Ullrich K.K."/>
            <person name="Haas F.B."/>
            <person name="Vanderstraeten L."/>
            <person name="Becker D."/>
            <person name="Lang D."/>
            <person name="Vosolsobe S."/>
            <person name="Rombauts S."/>
            <person name="Wilhelmsson P.K.I."/>
            <person name="Janitza P."/>
            <person name="Kern R."/>
            <person name="Heyl A."/>
            <person name="Rumpler F."/>
            <person name="Villalobos L.I.A.C."/>
            <person name="Clay J.M."/>
            <person name="Skokan R."/>
            <person name="Toyoda A."/>
            <person name="Suzuki Y."/>
            <person name="Kagoshima H."/>
            <person name="Schijlen E."/>
            <person name="Tajeshwar N."/>
            <person name="Catarino B."/>
            <person name="Hetherington A.J."/>
            <person name="Saltykova A."/>
            <person name="Bonnot C."/>
            <person name="Breuninger H."/>
            <person name="Symeonidi A."/>
            <person name="Radhakrishnan G.V."/>
            <person name="Van Nieuwerburgh F."/>
            <person name="Deforce D."/>
            <person name="Chang C."/>
            <person name="Karol K.G."/>
            <person name="Hedrich R."/>
            <person name="Ulvskov P."/>
            <person name="Glockner G."/>
            <person name="Delwiche C.F."/>
            <person name="Petrasek J."/>
            <person name="Van de Peer Y."/>
            <person name="Friml J."/>
            <person name="Beilby M."/>
            <person name="Dolan L."/>
            <person name="Kohara Y."/>
            <person name="Sugano S."/>
            <person name="Fujiyama A."/>
            <person name="Delaux P.-M."/>
            <person name="Quint M."/>
            <person name="TheiBen G."/>
            <person name="Hagemann M."/>
            <person name="Harholt J."/>
            <person name="Dunand C."/>
            <person name="Zachgo S."/>
            <person name="Langdale J."/>
            <person name="Maumus F."/>
            <person name="Straeten D.V.D."/>
            <person name="Gould S.B."/>
            <person name="Rensing S.A."/>
        </authorList>
    </citation>
    <scope>NUCLEOTIDE SEQUENCE [LARGE SCALE GENOMIC DNA]</scope>
    <source>
        <strain evidence="3 4">S276</strain>
    </source>
</reference>
<feature type="compositionally biased region" description="Acidic residues" evidence="1">
    <location>
        <begin position="269"/>
        <end position="283"/>
    </location>
</feature>
<dbReference type="InterPro" id="IPR038050">
    <property type="entry name" value="Neuro_actylchol_rec"/>
</dbReference>
<dbReference type="EMBL" id="BFEA01000625">
    <property type="protein sequence ID" value="GBG87646.1"/>
    <property type="molecule type" value="Genomic_DNA"/>
</dbReference>
<sequence length="466" mass="52103">MCLNSRAGWERSEFSTPLAFQRFPYDRQELHIDISMPDGASYLVESALGKNLASLAVNSFPNRKVDPAEAASLPSDELTTWSFLSMRWHCNKNNTGSTNSSMVRLFANWSADDPIASVGLTAVQKANRTTNYLQTECKIIINIKRNSEFYFWNMLFPVGTTVVLATLGLAAHPAEIELRLSTTVALFLALVALQFTTNTMQGAWQCSLYHSNFDVCDVADDDNKFHSRWCLISDVSYLLMMTSDSFDHGDDDDDDGDDDDGDNAAAAAADDDDDDDDDDDGGDGDCCIVQLPGSSYLTDFHKYIILSYMMMGAIVLINLVTAKLVLWAQREIKCANFQRAEAEQGGAKADVERGDPAPAKTTSIKHKVNNEIFAHARGLQPLQETTVNRRLARATTSSTSRTMTSPHGYYFPLATLFRRRRSRKFQKLESHQLYALALRIDRCCFPALLLFYLVFTCYVIFGGRFK</sequence>
<feature type="transmembrane region" description="Helical" evidence="2">
    <location>
        <begin position="443"/>
        <end position="461"/>
    </location>
</feature>
<feature type="region of interest" description="Disordered" evidence="1">
    <location>
        <begin position="249"/>
        <end position="284"/>
    </location>
</feature>
<organism evidence="3 4">
    <name type="scientific">Chara braunii</name>
    <name type="common">Braun's stonewort</name>
    <dbReference type="NCBI Taxonomy" id="69332"/>
    <lineage>
        <taxon>Eukaryota</taxon>
        <taxon>Viridiplantae</taxon>
        <taxon>Streptophyta</taxon>
        <taxon>Charophyceae</taxon>
        <taxon>Charales</taxon>
        <taxon>Characeae</taxon>
        <taxon>Chara</taxon>
    </lineage>
</organism>
<proteinExistence type="predicted"/>
<name>A0A388LZB6_CHABU</name>
<dbReference type="AlphaFoldDB" id="A0A388LZB6"/>
<evidence type="ECO:0008006" key="5">
    <source>
        <dbReference type="Google" id="ProtNLM"/>
    </source>
</evidence>
<evidence type="ECO:0000256" key="1">
    <source>
        <dbReference type="SAM" id="MobiDB-lite"/>
    </source>
</evidence>
<dbReference type="Gramene" id="GBG87646">
    <property type="protein sequence ID" value="GBG87646"/>
    <property type="gene ID" value="CBR_g45799"/>
</dbReference>
<dbReference type="Gene3D" id="1.20.58.390">
    <property type="entry name" value="Neurotransmitter-gated ion-channel transmembrane domain"/>
    <property type="match status" value="1"/>
</dbReference>
<accession>A0A388LZB6</accession>
<dbReference type="Proteomes" id="UP000265515">
    <property type="component" value="Unassembled WGS sequence"/>
</dbReference>
<gene>
    <name evidence="3" type="ORF">CBR_g45799</name>
</gene>
<comment type="caution">
    <text evidence="3">The sequence shown here is derived from an EMBL/GenBank/DDBJ whole genome shotgun (WGS) entry which is preliminary data.</text>
</comment>